<dbReference type="GO" id="GO:0003677">
    <property type="term" value="F:DNA binding"/>
    <property type="evidence" value="ECO:0007669"/>
    <property type="project" value="InterPro"/>
</dbReference>
<dbReference type="CDD" id="cd00093">
    <property type="entry name" value="HTH_XRE"/>
    <property type="match status" value="1"/>
</dbReference>
<dbReference type="InterPro" id="IPR001387">
    <property type="entry name" value="Cro/C1-type_HTH"/>
</dbReference>
<dbReference type="GeneID" id="40076427"/>
<dbReference type="Pfam" id="PF01381">
    <property type="entry name" value="HTH_3"/>
    <property type="match status" value="1"/>
</dbReference>
<name>A0A1U9ZAA4_9CAUD</name>
<feature type="domain" description="HTH cro/C1-type" evidence="1">
    <location>
        <begin position="7"/>
        <end position="62"/>
    </location>
</feature>
<dbReference type="Gene3D" id="1.10.260.40">
    <property type="entry name" value="lambda repressor-like DNA-binding domains"/>
    <property type="match status" value="1"/>
</dbReference>
<dbReference type="KEGG" id="vg:40076427"/>
<proteinExistence type="predicted"/>
<dbReference type="InterPro" id="IPR010982">
    <property type="entry name" value="Lambda_DNA-bd_dom_sf"/>
</dbReference>
<reference evidence="2 3" key="1">
    <citation type="journal article" date="2019" name="Genomics">
        <title>Genomic analyses of a novel bacteriophage (VB_PmiS-Isfahan) within Siphoviridae family infecting Proteus mirabilis.</title>
        <authorList>
            <person name="Yazdi M."/>
            <person name="Bouzari M."/>
            <person name="Ghaemi E.A."/>
        </authorList>
    </citation>
    <scope>NUCLEOTIDE SEQUENCE [LARGE SCALE GENOMIC DNA]</scope>
</reference>
<evidence type="ECO:0000259" key="1">
    <source>
        <dbReference type="PROSITE" id="PS50943"/>
    </source>
</evidence>
<dbReference type="EMBL" id="KY742649">
    <property type="protein sequence ID" value="AQZ54639.1"/>
    <property type="molecule type" value="Genomic_DNA"/>
</dbReference>
<dbReference type="RefSeq" id="YP_009600621.1">
    <property type="nucleotide sequence ID" value="NC_041925.1"/>
</dbReference>
<protein>
    <recommendedName>
        <fullName evidence="1">HTH cro/C1-type domain-containing protein</fullName>
    </recommendedName>
</protein>
<organism evidence="2 3">
    <name type="scientific">Proteus phage VB_PmiS-Isfahan</name>
    <dbReference type="NCBI Taxonomy" id="1969841"/>
    <lineage>
        <taxon>Viruses</taxon>
        <taxon>Duplodnaviria</taxon>
        <taxon>Heunggongvirae</taxon>
        <taxon>Uroviricota</taxon>
        <taxon>Caudoviricetes</taxon>
        <taxon>Gorganvirus</taxon>
        <taxon>Gorganvirus isfahan</taxon>
    </lineage>
</organism>
<sequence length="107" mass="12584">MNLKKMLRMIRVGLDITQAQMASDLNISPAYLSSVERGERDLTDPLIDKLYNCYEKYIDVDLRVVAVVHNQEMDLVNLPDYQRELLAELRFVLLSEYQCEKIKEFIK</sequence>
<evidence type="ECO:0000313" key="2">
    <source>
        <dbReference type="EMBL" id="AQZ54639.1"/>
    </source>
</evidence>
<keyword evidence="3" id="KW-1185">Reference proteome</keyword>
<dbReference type="Proteomes" id="UP000221468">
    <property type="component" value="Segment"/>
</dbReference>
<evidence type="ECO:0000313" key="3">
    <source>
        <dbReference type="Proteomes" id="UP000221468"/>
    </source>
</evidence>
<dbReference type="SMART" id="SM00530">
    <property type="entry name" value="HTH_XRE"/>
    <property type="match status" value="1"/>
</dbReference>
<dbReference type="PROSITE" id="PS50943">
    <property type="entry name" value="HTH_CROC1"/>
    <property type="match status" value="1"/>
</dbReference>
<dbReference type="SUPFAM" id="SSF47413">
    <property type="entry name" value="lambda repressor-like DNA-binding domains"/>
    <property type="match status" value="1"/>
</dbReference>
<accession>A0A1U9ZAA4</accession>